<dbReference type="Proteomes" id="UP000031971">
    <property type="component" value="Unassembled WGS sequence"/>
</dbReference>
<dbReference type="STRING" id="272627.CCC_00956"/>
<keyword evidence="3" id="KW-1185">Reference proteome</keyword>
<sequence length="138" mass="15425">MDKLVSELERLSVAYGDANVPELGEVLTRASSDDRDTRRRAVFEAEQAFKPLDVGPVSRLAPGLIAELGYLYLQAGNPEKALTLFKREKRNWPESAYFMDVMIRVAEGPKKDEKGDSKAIETEAARLRDAEKARGARK</sequence>
<dbReference type="Pfam" id="PF16068">
    <property type="entry name" value="DUF4810"/>
    <property type="match status" value="1"/>
</dbReference>
<comment type="caution">
    <text evidence="2">The sequence shown here is derived from an EMBL/GenBank/DDBJ whole genome shotgun (WGS) entry which is preliminary data.</text>
</comment>
<dbReference type="InterPro" id="IPR014508">
    <property type="entry name" value="UCP020555_TPR-like"/>
</dbReference>
<dbReference type="AlphaFoldDB" id="A0A0C2YT44"/>
<dbReference type="EMBL" id="JXSL01000030">
    <property type="protein sequence ID" value="KIL97895.1"/>
    <property type="molecule type" value="Genomic_DNA"/>
</dbReference>
<evidence type="ECO:0000313" key="2">
    <source>
        <dbReference type="EMBL" id="KIL97895.1"/>
    </source>
</evidence>
<gene>
    <name evidence="2" type="ORF">CCC_00956</name>
</gene>
<name>A0A0C2YT44_PARME</name>
<feature type="region of interest" description="Disordered" evidence="1">
    <location>
        <begin position="109"/>
        <end position="138"/>
    </location>
</feature>
<protein>
    <submittedName>
        <fullName evidence="2">Uncharacterized protein</fullName>
    </submittedName>
</protein>
<reference evidence="2 3" key="1">
    <citation type="submission" date="2015-01" db="EMBL/GenBank/DDBJ databases">
        <title>Genome Sequence of Magnetospirillum magnetotacticum Strain MS-1.</title>
        <authorList>
            <person name="Marinov G.K."/>
            <person name="Smalley M.D."/>
            <person name="DeSalvo G."/>
        </authorList>
    </citation>
    <scope>NUCLEOTIDE SEQUENCE [LARGE SCALE GENOMIC DNA]</scope>
    <source>
        <strain evidence="2 3">MS-1</strain>
    </source>
</reference>
<proteinExistence type="predicted"/>
<accession>A0A0C2YT44</accession>
<organism evidence="2 3">
    <name type="scientific">Paramagnetospirillum magnetotacticum MS-1</name>
    <dbReference type="NCBI Taxonomy" id="272627"/>
    <lineage>
        <taxon>Bacteria</taxon>
        <taxon>Pseudomonadati</taxon>
        <taxon>Pseudomonadota</taxon>
        <taxon>Alphaproteobacteria</taxon>
        <taxon>Rhodospirillales</taxon>
        <taxon>Magnetospirillaceae</taxon>
        <taxon>Paramagnetospirillum</taxon>
    </lineage>
</organism>
<evidence type="ECO:0000313" key="3">
    <source>
        <dbReference type="Proteomes" id="UP000031971"/>
    </source>
</evidence>
<evidence type="ECO:0000256" key="1">
    <source>
        <dbReference type="SAM" id="MobiDB-lite"/>
    </source>
</evidence>